<dbReference type="InterPro" id="IPR012792">
    <property type="entry name" value="3-oxoacid_CoA-transf_A"/>
</dbReference>
<dbReference type="Gene3D" id="3.40.1080.10">
    <property type="entry name" value="Glutaconate Coenzyme A-transferase"/>
    <property type="match status" value="1"/>
</dbReference>
<dbReference type="InterPro" id="IPR004165">
    <property type="entry name" value="CoA_trans_fam_I"/>
</dbReference>
<dbReference type="EMBL" id="FUGE01000238">
    <property type="protein sequence ID" value="SJM73001.1"/>
    <property type="molecule type" value="Genomic_DNA"/>
</dbReference>
<dbReference type="NCBIfam" id="TIGR02429">
    <property type="entry name" value="pcaI_scoA_fam"/>
    <property type="match status" value="1"/>
</dbReference>
<sequence>MIDKTSQSLQQAISHIKDGDTVMIGGFGNAGQPSQLIDALIEHGAKNLTIISNNAGNGYHGLAALLKAGQVDKMICSFPRQSDSYVFDELYLAGKIELELVPQGNLACRIQAAGSGLGAIFTPTGYGTLLAEDKETREIDGKNYVLEYPLKANVALIKAYKGDRWGNLVYRKTGRNFGPIMAMAADLTIAQVNETVLLGDLDPEHIITPGIFVQHVVEV</sequence>
<dbReference type="Pfam" id="PF01144">
    <property type="entry name" value="CoA_trans"/>
    <property type="match status" value="1"/>
</dbReference>
<dbReference type="GO" id="GO:0047569">
    <property type="term" value="F:3-oxoadipate CoA-transferase activity"/>
    <property type="evidence" value="ECO:0007669"/>
    <property type="project" value="UniProtKB-EC"/>
</dbReference>
<protein>
    <submittedName>
        <fullName evidence="3">3-oxoadipate CoA-transferase subunit A</fullName>
        <ecNumber evidence="3">2.8.3.6</ecNumber>
    </submittedName>
</protein>
<comment type="similarity">
    <text evidence="1">Belongs to the 3-oxoacid CoA-transferase subunit A family.</text>
</comment>
<dbReference type="AlphaFoldDB" id="A0A1R4GXX0"/>
<keyword evidence="2 3" id="KW-0808">Transferase</keyword>
<name>A0A1R4GXX0_9GAMM</name>
<dbReference type="PANTHER" id="PTHR13707">
    <property type="entry name" value="KETOACID-COENZYME A TRANSFERASE"/>
    <property type="match status" value="1"/>
</dbReference>
<dbReference type="EC" id="2.8.3.6" evidence="3"/>
<evidence type="ECO:0000256" key="2">
    <source>
        <dbReference type="ARBA" id="ARBA00022679"/>
    </source>
</evidence>
<keyword evidence="4" id="KW-1185">Reference proteome</keyword>
<proteinExistence type="inferred from homology"/>
<dbReference type="RefSeq" id="WP_077451914.1">
    <property type="nucleotide sequence ID" value="NZ_FUGE01000238.1"/>
</dbReference>
<gene>
    <name evidence="3" type="primary">pcaI</name>
    <name evidence="3" type="ORF">A1232T_02202</name>
</gene>
<dbReference type="SMART" id="SM00882">
    <property type="entry name" value="CoA_trans"/>
    <property type="match status" value="1"/>
</dbReference>
<dbReference type="PROSITE" id="PS01273">
    <property type="entry name" value="COA_TRANSF_1"/>
    <property type="match status" value="1"/>
</dbReference>
<dbReference type="OrthoDB" id="9777193at2"/>
<evidence type="ECO:0000313" key="4">
    <source>
        <dbReference type="Proteomes" id="UP000188357"/>
    </source>
</evidence>
<dbReference type="Proteomes" id="UP000188357">
    <property type="component" value="Unassembled WGS sequence"/>
</dbReference>
<reference evidence="3 4" key="1">
    <citation type="submission" date="2017-02" db="EMBL/GenBank/DDBJ databases">
        <authorList>
            <person name="Peterson S.W."/>
        </authorList>
    </citation>
    <scope>NUCLEOTIDE SEQUENCE [LARGE SCALE GENOMIC DNA]</scope>
    <source>
        <strain evidence="3">Psychrobacter_piechaudii</strain>
    </source>
</reference>
<evidence type="ECO:0000256" key="1">
    <source>
        <dbReference type="ARBA" id="ARBA00005612"/>
    </source>
</evidence>
<dbReference type="InterPro" id="IPR037171">
    <property type="entry name" value="NagB/RpiA_transferase-like"/>
</dbReference>
<dbReference type="PANTHER" id="PTHR13707:SF60">
    <property type="entry name" value="ACETATE COA-TRANSFERASE SUBUNIT ALPHA"/>
    <property type="match status" value="1"/>
</dbReference>
<dbReference type="InterPro" id="IPR004163">
    <property type="entry name" value="CoA_transf_BS"/>
</dbReference>
<organism evidence="3 4">
    <name type="scientific">Psychrobacter piechaudii</name>
    <dbReference type="NCBI Taxonomy" id="1945521"/>
    <lineage>
        <taxon>Bacteria</taxon>
        <taxon>Pseudomonadati</taxon>
        <taxon>Pseudomonadota</taxon>
        <taxon>Gammaproteobacteria</taxon>
        <taxon>Moraxellales</taxon>
        <taxon>Moraxellaceae</taxon>
        <taxon>Psychrobacter</taxon>
    </lineage>
</organism>
<dbReference type="STRING" id="1945521.A1232T_02202"/>
<dbReference type="SUPFAM" id="SSF100950">
    <property type="entry name" value="NagB/RpiA/CoA transferase-like"/>
    <property type="match status" value="1"/>
</dbReference>
<evidence type="ECO:0000313" key="3">
    <source>
        <dbReference type="EMBL" id="SJM73001.1"/>
    </source>
</evidence>
<accession>A0A1R4GXX0</accession>